<evidence type="ECO:0000256" key="4">
    <source>
        <dbReference type="ARBA" id="ARBA00022807"/>
    </source>
</evidence>
<keyword evidence="5" id="KW-0472">Membrane</keyword>
<comment type="similarity">
    <text evidence="1">Belongs to the peptidase C40 family.</text>
</comment>
<evidence type="ECO:0000256" key="5">
    <source>
        <dbReference type="SAM" id="Phobius"/>
    </source>
</evidence>
<dbReference type="InterPro" id="IPR038765">
    <property type="entry name" value="Papain-like_cys_pep_sf"/>
</dbReference>
<dbReference type="KEGG" id="ssm:Spirs_2900"/>
<dbReference type="Proteomes" id="UP000002318">
    <property type="component" value="Chromosome"/>
</dbReference>
<keyword evidence="8" id="KW-1185">Reference proteome</keyword>
<dbReference type="EMBL" id="CP002116">
    <property type="protein sequence ID" value="ADK82003.1"/>
    <property type="molecule type" value="Genomic_DNA"/>
</dbReference>
<dbReference type="eggNOG" id="COG0791">
    <property type="taxonomic scope" value="Bacteria"/>
</dbReference>
<dbReference type="HOGENOM" id="CLU_1554318_0_0_12"/>
<dbReference type="GO" id="GO:0008234">
    <property type="term" value="F:cysteine-type peptidase activity"/>
    <property type="evidence" value="ECO:0007669"/>
    <property type="project" value="UniProtKB-KW"/>
</dbReference>
<accession>E1R3N2</accession>
<keyword evidence="2" id="KW-0645">Protease</keyword>
<evidence type="ECO:0000313" key="8">
    <source>
        <dbReference type="Proteomes" id="UP000002318"/>
    </source>
</evidence>
<evidence type="ECO:0000256" key="2">
    <source>
        <dbReference type="ARBA" id="ARBA00022670"/>
    </source>
</evidence>
<dbReference type="Pfam" id="PF00877">
    <property type="entry name" value="NLPC_P60"/>
    <property type="match status" value="1"/>
</dbReference>
<dbReference type="Gene3D" id="3.90.1720.10">
    <property type="entry name" value="endopeptidase domain like (from Nostoc punctiforme)"/>
    <property type="match status" value="1"/>
</dbReference>
<protein>
    <submittedName>
        <fullName evidence="7">NLP/P60 protein</fullName>
    </submittedName>
</protein>
<organism evidence="7 8">
    <name type="scientific">Sediminispirochaeta smaragdinae (strain DSM 11293 / JCM 15392 / SEBR 4228)</name>
    <name type="common">Spirochaeta smaragdinae</name>
    <dbReference type="NCBI Taxonomy" id="573413"/>
    <lineage>
        <taxon>Bacteria</taxon>
        <taxon>Pseudomonadati</taxon>
        <taxon>Spirochaetota</taxon>
        <taxon>Spirochaetia</taxon>
        <taxon>Spirochaetales</taxon>
        <taxon>Spirochaetaceae</taxon>
        <taxon>Sediminispirochaeta</taxon>
    </lineage>
</organism>
<dbReference type="STRING" id="573413.Spirs_2900"/>
<dbReference type="SUPFAM" id="SSF54001">
    <property type="entry name" value="Cysteine proteinases"/>
    <property type="match status" value="1"/>
</dbReference>
<keyword evidence="5" id="KW-1133">Transmembrane helix</keyword>
<dbReference type="AlphaFoldDB" id="E1R3N2"/>
<sequence length="172" mass="19112">MDRSRHIMVVVGLLIFAVIMIIIDYLVPIEITSDAPAEIRRAAVEQGLPLIGTPYRFGAKGPVAFDCSGLIVYLYTKAVEASEFKLPFEDAHAQELAHQYSSPVSDPMPGDLAFFQSETGKITHVALIIAVSEQEFLLLEASGYTNSVEKRNVEKNRSDLFSVARLRLVKHY</sequence>
<dbReference type="InterPro" id="IPR000064">
    <property type="entry name" value="NLP_P60_dom"/>
</dbReference>
<feature type="transmembrane region" description="Helical" evidence="5">
    <location>
        <begin position="7"/>
        <end position="27"/>
    </location>
</feature>
<evidence type="ECO:0000313" key="7">
    <source>
        <dbReference type="EMBL" id="ADK82003.1"/>
    </source>
</evidence>
<feature type="domain" description="NlpC/P60" evidence="6">
    <location>
        <begin position="37"/>
        <end position="167"/>
    </location>
</feature>
<reference evidence="7 8" key="1">
    <citation type="journal article" date="2010" name="Stand. Genomic Sci.">
        <title>Complete genome sequence of Spirochaeta smaragdinae type strain (SEBR 4228).</title>
        <authorList>
            <person name="Mavromatis K."/>
            <person name="Yasawong M."/>
            <person name="Chertkov O."/>
            <person name="Lapidus A."/>
            <person name="Lucas S."/>
            <person name="Nolan M."/>
            <person name="Del Rio T.G."/>
            <person name="Tice H."/>
            <person name="Cheng J.F."/>
            <person name="Pitluck S."/>
            <person name="Liolios K."/>
            <person name="Ivanova N."/>
            <person name="Tapia R."/>
            <person name="Han C."/>
            <person name="Bruce D."/>
            <person name="Goodwin L."/>
            <person name="Pati A."/>
            <person name="Chen A."/>
            <person name="Palaniappan K."/>
            <person name="Land M."/>
            <person name="Hauser L."/>
            <person name="Chang Y.J."/>
            <person name="Jeffries C.D."/>
            <person name="Detter J.C."/>
            <person name="Rohde M."/>
            <person name="Brambilla E."/>
            <person name="Spring S."/>
            <person name="Goker M."/>
            <person name="Sikorski J."/>
            <person name="Woyke T."/>
            <person name="Bristow J."/>
            <person name="Eisen J.A."/>
            <person name="Markowitz V."/>
            <person name="Hugenholtz P."/>
            <person name="Klenk H.P."/>
            <person name="Kyrpides N.C."/>
        </authorList>
    </citation>
    <scope>NUCLEOTIDE SEQUENCE [LARGE SCALE GENOMIC DNA]</scope>
    <source>
        <strain evidence="8">DSM 11293 / JCM 15392 / SEBR 4228</strain>
    </source>
</reference>
<evidence type="ECO:0000256" key="3">
    <source>
        <dbReference type="ARBA" id="ARBA00022801"/>
    </source>
</evidence>
<gene>
    <name evidence="7" type="ordered locus">Spirs_2900</name>
</gene>
<dbReference type="OrthoDB" id="361047at2"/>
<evidence type="ECO:0000256" key="1">
    <source>
        <dbReference type="ARBA" id="ARBA00007074"/>
    </source>
</evidence>
<name>E1R3N2_SEDSS</name>
<dbReference type="RefSeq" id="WP_013255462.1">
    <property type="nucleotide sequence ID" value="NC_014364.1"/>
</dbReference>
<keyword evidence="3" id="KW-0378">Hydrolase</keyword>
<dbReference type="PANTHER" id="PTHR47053:SF1">
    <property type="entry name" value="MUREIN DD-ENDOPEPTIDASE MEPH-RELATED"/>
    <property type="match status" value="1"/>
</dbReference>
<dbReference type="GO" id="GO:0006508">
    <property type="term" value="P:proteolysis"/>
    <property type="evidence" value="ECO:0007669"/>
    <property type="project" value="UniProtKB-KW"/>
</dbReference>
<dbReference type="PROSITE" id="PS51935">
    <property type="entry name" value="NLPC_P60"/>
    <property type="match status" value="1"/>
</dbReference>
<keyword evidence="5" id="KW-0812">Transmembrane</keyword>
<proteinExistence type="inferred from homology"/>
<dbReference type="InterPro" id="IPR051202">
    <property type="entry name" value="Peptidase_C40"/>
</dbReference>
<dbReference type="PANTHER" id="PTHR47053">
    <property type="entry name" value="MUREIN DD-ENDOPEPTIDASE MEPH-RELATED"/>
    <property type="match status" value="1"/>
</dbReference>
<keyword evidence="4" id="KW-0788">Thiol protease</keyword>
<evidence type="ECO:0000259" key="6">
    <source>
        <dbReference type="PROSITE" id="PS51935"/>
    </source>
</evidence>